<comment type="caution">
    <text evidence="3">The sequence shown here is derived from an EMBL/GenBank/DDBJ whole genome shotgun (WGS) entry which is preliminary data.</text>
</comment>
<dbReference type="AlphaFoldDB" id="A0A8J4TQD0"/>
<evidence type="ECO:0000313" key="4">
    <source>
        <dbReference type="Proteomes" id="UP000727407"/>
    </source>
</evidence>
<evidence type="ECO:0000313" key="3">
    <source>
        <dbReference type="EMBL" id="KAF5899455.1"/>
    </source>
</evidence>
<sequence>MTPMTLPDAWDYCRSKYTDLAIILSLTDWLRLNKEATSKGLTTSAWVGLWNDINSWRWSYGNRPLQSGTYTNWYTGEPGNNGGGEACVAMGGDDQWYDVPCTQIRAFVCYDAKFSGASRFISITNPVLTWFDARTYCLQYHTDLASSLNSSDNTIIGQVSGIYDPWIGLYRDTWKWPDGTNATNLPWGPGQPDNTGGVENCAVVLNGQLNDVICTSQTCFFCHTIFPTRSQTVRLQVKSDGSVLDPAVQSSILDQ</sequence>
<dbReference type="PANTHER" id="PTHR45784:SF3">
    <property type="entry name" value="C-TYPE LECTIN DOMAIN FAMILY 4 MEMBER K-LIKE-RELATED"/>
    <property type="match status" value="1"/>
</dbReference>
<keyword evidence="4" id="KW-1185">Reference proteome</keyword>
<dbReference type="PROSITE" id="PS00615">
    <property type="entry name" value="C_TYPE_LECTIN_1"/>
    <property type="match status" value="1"/>
</dbReference>
<dbReference type="Pfam" id="PF00059">
    <property type="entry name" value="Lectin_C"/>
    <property type="match status" value="2"/>
</dbReference>
<keyword evidence="1" id="KW-1015">Disulfide bond</keyword>
<evidence type="ECO:0000259" key="2">
    <source>
        <dbReference type="PROSITE" id="PS50041"/>
    </source>
</evidence>
<dbReference type="Proteomes" id="UP000727407">
    <property type="component" value="Unassembled WGS sequence"/>
</dbReference>
<feature type="non-terminal residue" evidence="3">
    <location>
        <position position="1"/>
    </location>
</feature>
<protein>
    <submittedName>
        <fullName evidence="3">Macrophage mannose receptor 1-like isoform X6</fullName>
    </submittedName>
</protein>
<feature type="domain" description="C-type lectin" evidence="2">
    <location>
        <begin position="114"/>
        <end position="223"/>
    </location>
</feature>
<accession>A0A8J4TQD0</accession>
<evidence type="ECO:0000256" key="1">
    <source>
        <dbReference type="ARBA" id="ARBA00023157"/>
    </source>
</evidence>
<dbReference type="Gene3D" id="3.10.100.10">
    <property type="entry name" value="Mannose-Binding Protein A, subunit A"/>
    <property type="match status" value="2"/>
</dbReference>
<dbReference type="InterPro" id="IPR001304">
    <property type="entry name" value="C-type_lectin-like"/>
</dbReference>
<dbReference type="InterPro" id="IPR018378">
    <property type="entry name" value="C-type_lectin_CS"/>
</dbReference>
<dbReference type="InterPro" id="IPR016187">
    <property type="entry name" value="CTDL_fold"/>
</dbReference>
<dbReference type="SMART" id="SM00034">
    <property type="entry name" value="CLECT"/>
    <property type="match status" value="2"/>
</dbReference>
<proteinExistence type="predicted"/>
<gene>
    <name evidence="3" type="ORF">DAT39_010822</name>
</gene>
<feature type="domain" description="C-type lectin" evidence="2">
    <location>
        <begin position="1"/>
        <end position="110"/>
    </location>
</feature>
<keyword evidence="3" id="KW-0675">Receptor</keyword>
<dbReference type="EMBL" id="QNUK01000167">
    <property type="protein sequence ID" value="KAF5899455.1"/>
    <property type="molecule type" value="Genomic_DNA"/>
</dbReference>
<name>A0A8J4TQD0_CLAMG</name>
<organism evidence="3 4">
    <name type="scientific">Clarias magur</name>
    <name type="common">Asian catfish</name>
    <name type="synonym">Macropteronotus magur</name>
    <dbReference type="NCBI Taxonomy" id="1594786"/>
    <lineage>
        <taxon>Eukaryota</taxon>
        <taxon>Metazoa</taxon>
        <taxon>Chordata</taxon>
        <taxon>Craniata</taxon>
        <taxon>Vertebrata</taxon>
        <taxon>Euteleostomi</taxon>
        <taxon>Actinopterygii</taxon>
        <taxon>Neopterygii</taxon>
        <taxon>Teleostei</taxon>
        <taxon>Ostariophysi</taxon>
        <taxon>Siluriformes</taxon>
        <taxon>Clariidae</taxon>
        <taxon>Clarias</taxon>
    </lineage>
</organism>
<dbReference type="InterPro" id="IPR016186">
    <property type="entry name" value="C-type_lectin-like/link_sf"/>
</dbReference>
<dbReference type="OrthoDB" id="7357196at2759"/>
<dbReference type="SUPFAM" id="SSF56436">
    <property type="entry name" value="C-type lectin-like"/>
    <property type="match status" value="2"/>
</dbReference>
<reference evidence="3" key="1">
    <citation type="submission" date="2020-07" db="EMBL/GenBank/DDBJ databases">
        <title>Clarias magur genome sequencing, assembly and annotation.</title>
        <authorList>
            <person name="Kushwaha B."/>
            <person name="Kumar R."/>
            <person name="Das P."/>
            <person name="Joshi C.G."/>
            <person name="Kumar D."/>
            <person name="Nagpure N.S."/>
            <person name="Pandey M."/>
            <person name="Agarwal S."/>
            <person name="Srivastava S."/>
            <person name="Singh M."/>
            <person name="Sahoo L."/>
            <person name="Jayasankar P."/>
            <person name="Meher P.K."/>
            <person name="Koringa P.G."/>
            <person name="Iquebal M.A."/>
            <person name="Das S.P."/>
            <person name="Bit A."/>
            <person name="Patnaik S."/>
            <person name="Patel N."/>
            <person name="Shah T.M."/>
            <person name="Hinsu A."/>
            <person name="Jena J.K."/>
        </authorList>
    </citation>
    <scope>NUCLEOTIDE SEQUENCE</scope>
    <source>
        <strain evidence="3">CIFAMagur01</strain>
        <tissue evidence="3">Testis</tissue>
    </source>
</reference>
<dbReference type="PANTHER" id="PTHR45784">
    <property type="entry name" value="C-TYPE LECTIN DOMAIN FAMILY 20 MEMBER A-RELATED"/>
    <property type="match status" value="1"/>
</dbReference>
<dbReference type="PROSITE" id="PS50041">
    <property type="entry name" value="C_TYPE_LECTIN_2"/>
    <property type="match status" value="2"/>
</dbReference>